<evidence type="ECO:0000313" key="2">
    <source>
        <dbReference type="Proteomes" id="UP000298460"/>
    </source>
</evidence>
<evidence type="ECO:0000313" key="1">
    <source>
        <dbReference type="EMBL" id="TGE39014.1"/>
    </source>
</evidence>
<proteinExistence type="predicted"/>
<gene>
    <name evidence="1" type="ORF">E4K67_05980</name>
</gene>
<dbReference type="OrthoDB" id="1708171at2"/>
<protein>
    <submittedName>
        <fullName evidence="1">Uncharacterized protein</fullName>
    </submittedName>
</protein>
<sequence>MSEMKEILERLIEMGQDIKGIKTDVAELKTRIGNLEITVDQIRVRQDVILEQTAGLLEYRTETKGILLDIQDSLLATSHILGEHEITIRNLRRRLV</sequence>
<reference evidence="1 2" key="1">
    <citation type="submission" date="2019-03" db="EMBL/GenBank/DDBJ databases">
        <title>Draft Genome Sequence of Desulfosporosinus fructosivorans Strain 63.6F, Isolated from Marine Sediment in the Baltic Sea.</title>
        <authorList>
            <person name="Hausmann B."/>
            <person name="Vandieken V."/>
            <person name="Pjevac P."/>
            <person name="Schreck K."/>
            <person name="Herbold C.W."/>
            <person name="Loy A."/>
        </authorList>
    </citation>
    <scope>NUCLEOTIDE SEQUENCE [LARGE SCALE GENOMIC DNA]</scope>
    <source>
        <strain evidence="1 2">63.6F</strain>
    </source>
</reference>
<dbReference type="EMBL" id="SPQQ01000002">
    <property type="protein sequence ID" value="TGE39014.1"/>
    <property type="molecule type" value="Genomic_DNA"/>
</dbReference>
<accession>A0A4Z0R988</accession>
<comment type="caution">
    <text evidence="1">The sequence shown here is derived from an EMBL/GenBank/DDBJ whole genome shotgun (WGS) entry which is preliminary data.</text>
</comment>
<organism evidence="1 2">
    <name type="scientific">Desulfosporosinus fructosivorans</name>
    <dbReference type="NCBI Taxonomy" id="2018669"/>
    <lineage>
        <taxon>Bacteria</taxon>
        <taxon>Bacillati</taxon>
        <taxon>Bacillota</taxon>
        <taxon>Clostridia</taxon>
        <taxon>Eubacteriales</taxon>
        <taxon>Desulfitobacteriaceae</taxon>
        <taxon>Desulfosporosinus</taxon>
    </lineage>
</organism>
<keyword evidence="2" id="KW-1185">Reference proteome</keyword>
<name>A0A4Z0R988_9FIRM</name>
<dbReference type="AlphaFoldDB" id="A0A4Z0R988"/>
<dbReference type="RefSeq" id="WP_135545508.1">
    <property type="nucleotide sequence ID" value="NZ_SPQQ01000002.1"/>
</dbReference>
<dbReference type="Proteomes" id="UP000298460">
    <property type="component" value="Unassembled WGS sequence"/>
</dbReference>